<dbReference type="InterPro" id="IPR051610">
    <property type="entry name" value="GPI/OXD"/>
</dbReference>
<proteinExistence type="predicted"/>
<dbReference type="PANTHER" id="PTHR35848:SF6">
    <property type="entry name" value="CUPIN TYPE-2 DOMAIN-CONTAINING PROTEIN"/>
    <property type="match status" value="1"/>
</dbReference>
<dbReference type="SUPFAM" id="SSF51182">
    <property type="entry name" value="RmlC-like cupins"/>
    <property type="match status" value="1"/>
</dbReference>
<reference evidence="3" key="2">
    <citation type="submission" date="2021-04" db="EMBL/GenBank/DDBJ databases">
        <authorList>
            <person name="Gilroy R."/>
        </authorList>
    </citation>
    <scope>NUCLEOTIDE SEQUENCE</scope>
    <source>
        <strain evidence="3">CHK192-9172</strain>
    </source>
</reference>
<feature type="domain" description="Cupin type-2" evidence="2">
    <location>
        <begin position="44"/>
        <end position="111"/>
    </location>
</feature>
<organism evidence="3 4">
    <name type="scientific">Candidatus Eubacterium avistercoris</name>
    <dbReference type="NCBI Taxonomy" id="2838567"/>
    <lineage>
        <taxon>Bacteria</taxon>
        <taxon>Bacillati</taxon>
        <taxon>Bacillota</taxon>
        <taxon>Clostridia</taxon>
        <taxon>Eubacteriales</taxon>
        <taxon>Eubacteriaceae</taxon>
        <taxon>Eubacterium</taxon>
    </lineage>
</organism>
<dbReference type="EMBL" id="DXCH01000282">
    <property type="protein sequence ID" value="HIZ08344.1"/>
    <property type="molecule type" value="Genomic_DNA"/>
</dbReference>
<dbReference type="GO" id="GO:0046872">
    <property type="term" value="F:metal ion binding"/>
    <property type="evidence" value="ECO:0007669"/>
    <property type="project" value="UniProtKB-KW"/>
</dbReference>
<dbReference type="AlphaFoldDB" id="A0A9D2D4F9"/>
<keyword evidence="1" id="KW-0479">Metal-binding</keyword>
<evidence type="ECO:0000313" key="3">
    <source>
        <dbReference type="EMBL" id="HIZ08344.1"/>
    </source>
</evidence>
<gene>
    <name evidence="3" type="ORF">IAA08_10485</name>
</gene>
<evidence type="ECO:0000313" key="4">
    <source>
        <dbReference type="Proteomes" id="UP000824024"/>
    </source>
</evidence>
<comment type="caution">
    <text evidence="3">The sequence shown here is derived from an EMBL/GenBank/DDBJ whole genome shotgun (WGS) entry which is preliminary data.</text>
</comment>
<dbReference type="PANTHER" id="PTHR35848">
    <property type="entry name" value="OXALATE-BINDING PROTEIN"/>
    <property type="match status" value="1"/>
</dbReference>
<dbReference type="Gene3D" id="2.60.120.10">
    <property type="entry name" value="Jelly Rolls"/>
    <property type="match status" value="1"/>
</dbReference>
<reference evidence="3" key="1">
    <citation type="journal article" date="2021" name="PeerJ">
        <title>Extensive microbial diversity within the chicken gut microbiome revealed by metagenomics and culture.</title>
        <authorList>
            <person name="Gilroy R."/>
            <person name="Ravi A."/>
            <person name="Getino M."/>
            <person name="Pursley I."/>
            <person name="Horton D.L."/>
            <person name="Alikhan N.F."/>
            <person name="Baker D."/>
            <person name="Gharbi K."/>
            <person name="Hall N."/>
            <person name="Watson M."/>
            <person name="Adriaenssens E.M."/>
            <person name="Foster-Nyarko E."/>
            <person name="Jarju S."/>
            <person name="Secka A."/>
            <person name="Antonio M."/>
            <person name="Oren A."/>
            <person name="Chaudhuri R.R."/>
            <person name="La Ragione R."/>
            <person name="Hildebrand F."/>
            <person name="Pallen M.J."/>
        </authorList>
    </citation>
    <scope>NUCLEOTIDE SEQUENCE</scope>
    <source>
        <strain evidence="3">CHK192-9172</strain>
    </source>
</reference>
<sequence length="121" mass="13195">MIKRYEEIEHVMLHEMKGGKGTVERIPSVVPGEYESDAKVVTRLILKPGVSIGAHVHEQEEEIMTILAGTAKYTDQGKEVLLKAGDVAVCLSGQKHAVENASDTEDLEIFALVIGVPADRE</sequence>
<dbReference type="InterPro" id="IPR013096">
    <property type="entry name" value="Cupin_2"/>
</dbReference>
<accession>A0A9D2D4F9</accession>
<evidence type="ECO:0000256" key="1">
    <source>
        <dbReference type="ARBA" id="ARBA00022723"/>
    </source>
</evidence>
<name>A0A9D2D4F9_9FIRM</name>
<evidence type="ECO:0000259" key="2">
    <source>
        <dbReference type="Pfam" id="PF07883"/>
    </source>
</evidence>
<protein>
    <submittedName>
        <fullName evidence="3">Cupin domain-containing protein</fullName>
    </submittedName>
</protein>
<dbReference type="Pfam" id="PF07883">
    <property type="entry name" value="Cupin_2"/>
    <property type="match status" value="1"/>
</dbReference>
<dbReference type="InterPro" id="IPR011051">
    <property type="entry name" value="RmlC_Cupin_sf"/>
</dbReference>
<dbReference type="Proteomes" id="UP000824024">
    <property type="component" value="Unassembled WGS sequence"/>
</dbReference>
<dbReference type="InterPro" id="IPR014710">
    <property type="entry name" value="RmlC-like_jellyroll"/>
</dbReference>